<evidence type="ECO:0000256" key="6">
    <source>
        <dbReference type="ARBA" id="ARBA00012947"/>
    </source>
</evidence>
<reference evidence="14 15" key="1">
    <citation type="submission" date="2016-01" db="EMBL/GenBank/DDBJ databases">
        <title>Highly variable Streptococcus oralis are common among viridans streptococci isolated from primates.</title>
        <authorList>
            <person name="Denapaite D."/>
            <person name="Rieger M."/>
            <person name="Koendgen S."/>
            <person name="Brueckner R."/>
            <person name="Ochigava I."/>
            <person name="Kappeler P."/>
            <person name="Maetz-Rensing K."/>
            <person name="Leendertz F."/>
            <person name="Hakenbeck R."/>
        </authorList>
    </citation>
    <scope>NUCLEOTIDE SEQUENCE [LARGE SCALE GENOMIC DNA]</scope>
    <source>
        <strain evidence="14 15">DD16</strain>
    </source>
</reference>
<evidence type="ECO:0000256" key="9">
    <source>
        <dbReference type="ARBA" id="ARBA00029596"/>
    </source>
</evidence>
<comment type="function">
    <text evidence="8">Catalyzes the aldol cleavage of 4-hydroxy-4-methyl-2-oxoglutarate (HMG) into 2 molecules of pyruvate. Also contains a secondary oxaloacetate (OAA) decarboxylase activity due to the common pyruvate enolate transition state formed following C-C bond cleavage in the retro-aldol and decarboxylation reactions.</text>
</comment>
<dbReference type="OrthoDB" id="9784786at2"/>
<dbReference type="PATRIC" id="fig|1303.79.peg.195"/>
<evidence type="ECO:0000256" key="7">
    <source>
        <dbReference type="ARBA" id="ARBA00016549"/>
    </source>
</evidence>
<name>A0A139PG62_STROR</name>
<dbReference type="EC" id="4.1.1.112" evidence="6"/>
<dbReference type="EMBL" id="LQOB01000015">
    <property type="protein sequence ID" value="KXT88242.1"/>
    <property type="molecule type" value="Genomic_DNA"/>
</dbReference>
<dbReference type="GO" id="GO:0046872">
    <property type="term" value="F:metal ion binding"/>
    <property type="evidence" value="ECO:0007669"/>
    <property type="project" value="UniProtKB-KW"/>
</dbReference>
<dbReference type="GO" id="GO:0047443">
    <property type="term" value="F:4-hydroxy-4-methyl-2-oxoglutarate aldolase activity"/>
    <property type="evidence" value="ECO:0007669"/>
    <property type="project" value="UniProtKB-EC"/>
</dbReference>
<keyword evidence="13" id="KW-0479">Metal-binding</keyword>
<evidence type="ECO:0000313" key="14">
    <source>
        <dbReference type="EMBL" id="KXT88242.1"/>
    </source>
</evidence>
<dbReference type="Proteomes" id="UP000072653">
    <property type="component" value="Unassembled WGS sequence"/>
</dbReference>
<evidence type="ECO:0000256" key="5">
    <source>
        <dbReference type="ARBA" id="ARBA00012213"/>
    </source>
</evidence>
<dbReference type="PANTHER" id="PTHR33254:SF4">
    <property type="entry name" value="4-HYDROXY-4-METHYL-2-OXOGLUTARATE ALDOLASE 3-RELATED"/>
    <property type="match status" value="1"/>
</dbReference>
<dbReference type="Gene3D" id="3.50.30.40">
    <property type="entry name" value="Ribonuclease E inhibitor RraA/RraA-like"/>
    <property type="match status" value="1"/>
</dbReference>
<comment type="catalytic activity">
    <reaction evidence="1">
        <text>4-hydroxy-4-methyl-2-oxoglutarate = 2 pyruvate</text>
        <dbReference type="Rhea" id="RHEA:22748"/>
        <dbReference type="ChEBI" id="CHEBI:15361"/>
        <dbReference type="ChEBI" id="CHEBI:58276"/>
        <dbReference type="EC" id="4.1.3.17"/>
    </reaction>
</comment>
<feature type="binding site" evidence="13">
    <location>
        <position position="109"/>
    </location>
    <ligand>
        <name>Mg(2+)</name>
        <dbReference type="ChEBI" id="CHEBI:18420"/>
    </ligand>
</feature>
<dbReference type="Pfam" id="PF03737">
    <property type="entry name" value="RraA-like"/>
    <property type="match status" value="1"/>
</dbReference>
<dbReference type="RefSeq" id="WP_061451979.1">
    <property type="nucleotide sequence ID" value="NZ_KQ969550.1"/>
</dbReference>
<comment type="subunit">
    <text evidence="4">Homotrimer.</text>
</comment>
<evidence type="ECO:0000256" key="13">
    <source>
        <dbReference type="PIRSR" id="PIRSR605493-1"/>
    </source>
</evidence>
<accession>A0A139PG62</accession>
<dbReference type="InterPro" id="IPR036704">
    <property type="entry name" value="RraA/RraA-like_sf"/>
</dbReference>
<dbReference type="GO" id="GO:0008948">
    <property type="term" value="F:oxaloacetate decarboxylase activity"/>
    <property type="evidence" value="ECO:0007669"/>
    <property type="project" value="UniProtKB-EC"/>
</dbReference>
<dbReference type="CDD" id="cd16841">
    <property type="entry name" value="RraA_family"/>
    <property type="match status" value="1"/>
</dbReference>
<feature type="binding site" evidence="13">
    <location>
        <begin position="86"/>
        <end position="89"/>
    </location>
    <ligand>
        <name>substrate</name>
    </ligand>
</feature>
<dbReference type="AlphaFoldDB" id="A0A139PG62"/>
<evidence type="ECO:0000313" key="15">
    <source>
        <dbReference type="Proteomes" id="UP000072653"/>
    </source>
</evidence>
<evidence type="ECO:0000256" key="1">
    <source>
        <dbReference type="ARBA" id="ARBA00001342"/>
    </source>
</evidence>
<keyword evidence="14" id="KW-0808">Transferase</keyword>
<comment type="cofactor">
    <cofactor evidence="13">
        <name>Mg(2+)</name>
        <dbReference type="ChEBI" id="CHEBI:18420"/>
    </cofactor>
</comment>
<dbReference type="EC" id="4.1.3.17" evidence="5"/>
<dbReference type="PANTHER" id="PTHR33254">
    <property type="entry name" value="4-HYDROXY-4-METHYL-2-OXOGLUTARATE ALDOLASE 3-RELATED"/>
    <property type="match status" value="1"/>
</dbReference>
<comment type="caution">
    <text evidence="14">The sequence shown here is derived from an EMBL/GenBank/DDBJ whole genome shotgun (WGS) entry which is preliminary data.</text>
</comment>
<dbReference type="GO" id="GO:0008168">
    <property type="term" value="F:methyltransferase activity"/>
    <property type="evidence" value="ECO:0007669"/>
    <property type="project" value="UniProtKB-KW"/>
</dbReference>
<comment type="similarity">
    <text evidence="3">Belongs to the class II aldolase/RraA-like family.</text>
</comment>
<comment type="catalytic activity">
    <reaction evidence="12">
        <text>oxaloacetate + H(+) = pyruvate + CO2</text>
        <dbReference type="Rhea" id="RHEA:15641"/>
        <dbReference type="ChEBI" id="CHEBI:15361"/>
        <dbReference type="ChEBI" id="CHEBI:15378"/>
        <dbReference type="ChEBI" id="CHEBI:16452"/>
        <dbReference type="ChEBI" id="CHEBI:16526"/>
        <dbReference type="EC" id="4.1.1.112"/>
    </reaction>
</comment>
<evidence type="ECO:0000256" key="4">
    <source>
        <dbReference type="ARBA" id="ARBA00011233"/>
    </source>
</evidence>
<protein>
    <recommendedName>
        <fullName evidence="7">Putative 4-hydroxy-4-methyl-2-oxoglutarate aldolase</fullName>
        <ecNumber evidence="6">4.1.1.112</ecNumber>
        <ecNumber evidence="5">4.1.3.17</ecNumber>
    </recommendedName>
    <alternativeName>
        <fullName evidence="11">Oxaloacetate decarboxylase</fullName>
    </alternativeName>
    <alternativeName>
        <fullName evidence="9">Regulator of ribonuclease activity homolog</fullName>
    </alternativeName>
    <alternativeName>
        <fullName evidence="10">RraA-like protein</fullName>
    </alternativeName>
</protein>
<gene>
    <name evidence="14" type="ORF">SORDD16_00175</name>
</gene>
<dbReference type="InterPro" id="IPR005493">
    <property type="entry name" value="RraA/RraA-like"/>
</dbReference>
<evidence type="ECO:0000256" key="8">
    <source>
        <dbReference type="ARBA" id="ARBA00025046"/>
    </source>
</evidence>
<evidence type="ECO:0000256" key="11">
    <source>
        <dbReference type="ARBA" id="ARBA00032305"/>
    </source>
</evidence>
<evidence type="ECO:0000256" key="3">
    <source>
        <dbReference type="ARBA" id="ARBA00008621"/>
    </source>
</evidence>
<proteinExistence type="inferred from homology"/>
<evidence type="ECO:0000256" key="2">
    <source>
        <dbReference type="ARBA" id="ARBA00001968"/>
    </source>
</evidence>
<evidence type="ECO:0000256" key="12">
    <source>
        <dbReference type="ARBA" id="ARBA00047973"/>
    </source>
</evidence>
<dbReference type="SUPFAM" id="SSF89562">
    <property type="entry name" value="RraA-like"/>
    <property type="match status" value="1"/>
</dbReference>
<comment type="cofactor">
    <cofactor evidence="2">
        <name>a divalent metal cation</name>
        <dbReference type="ChEBI" id="CHEBI:60240"/>
    </cofactor>
</comment>
<keyword evidence="14" id="KW-0489">Methyltransferase</keyword>
<keyword evidence="13" id="KW-0460">Magnesium</keyword>
<feature type="binding site" evidence="13">
    <location>
        <position position="108"/>
    </location>
    <ligand>
        <name>substrate</name>
    </ligand>
</feature>
<sequence>MKLTDELIAKISQLPTGNIADSNTVRGVLDTAIKPVNPHVHMVGRAFTVDCQPGDNLAIHQAMYEAEPGDVLFLAFKGFDQAGHFGDMMANACKVRGLAGVVIDGSCRDYQDIYELEYPVYSRGYNPAPTVKESLAKMGQEITIGGVTIHQGDLVVGDCDGIVIIPKEDEDKVMEKAFAKFEREKKILADIKAGKSTLDIYGFRELIADKQVSHV</sequence>
<organism evidence="14 15">
    <name type="scientific">Streptococcus oralis</name>
    <dbReference type="NCBI Taxonomy" id="1303"/>
    <lineage>
        <taxon>Bacteria</taxon>
        <taxon>Bacillati</taxon>
        <taxon>Bacillota</taxon>
        <taxon>Bacilli</taxon>
        <taxon>Lactobacillales</taxon>
        <taxon>Streptococcaceae</taxon>
        <taxon>Streptococcus</taxon>
    </lineage>
</organism>
<dbReference type="GO" id="GO:0032259">
    <property type="term" value="P:methylation"/>
    <property type="evidence" value="ECO:0007669"/>
    <property type="project" value="UniProtKB-KW"/>
</dbReference>
<evidence type="ECO:0000256" key="10">
    <source>
        <dbReference type="ARBA" id="ARBA00030169"/>
    </source>
</evidence>